<protein>
    <submittedName>
        <fullName evidence="1">Haloacid dehalogenase-like hydrolase</fullName>
    </submittedName>
</protein>
<dbReference type="GO" id="GO:0016787">
    <property type="term" value="F:hydrolase activity"/>
    <property type="evidence" value="ECO:0007669"/>
    <property type="project" value="UniProtKB-KW"/>
</dbReference>
<dbReference type="Pfam" id="PF12710">
    <property type="entry name" value="HAD"/>
    <property type="match status" value="1"/>
</dbReference>
<sequence length="218" mass="23956">MQQPMTSVTLFDLDGVLTTKDTMAALIVQRLKRKPFRLLMVLPIYAVAVIAGSHRELAARANRLAVQVTFKGLSEPEYRDLASGAGRRLAAQPGFVREDLIQHCRNTQKASRVVIVTASELCLVESLLEATGLPDVEVIASRLTFTDRSPRVALHNVGYQKVRSLEAAGIPVERATFYTDSASDLPLALKTAQTVIVHPTKRSRRRLLTALSGARLIE</sequence>
<dbReference type="SUPFAM" id="SSF56784">
    <property type="entry name" value="HAD-like"/>
    <property type="match status" value="1"/>
</dbReference>
<proteinExistence type="predicted"/>
<dbReference type="Gene3D" id="3.40.50.1000">
    <property type="entry name" value="HAD superfamily/HAD-like"/>
    <property type="match status" value="1"/>
</dbReference>
<name>A0A5D0XHI8_9MICC</name>
<dbReference type="InterPro" id="IPR023214">
    <property type="entry name" value="HAD_sf"/>
</dbReference>
<dbReference type="EMBL" id="VSLD01000017">
    <property type="protein sequence ID" value="TYC95970.1"/>
    <property type="molecule type" value="Genomic_DNA"/>
</dbReference>
<dbReference type="OrthoDB" id="4941655at2"/>
<dbReference type="Proteomes" id="UP000323410">
    <property type="component" value="Unassembled WGS sequence"/>
</dbReference>
<accession>A0A5D0XHI8</accession>
<evidence type="ECO:0000313" key="1">
    <source>
        <dbReference type="EMBL" id="TYC95970.1"/>
    </source>
</evidence>
<gene>
    <name evidence="1" type="ORF">FQ377_14490</name>
</gene>
<comment type="caution">
    <text evidence="1">The sequence shown here is derived from an EMBL/GenBank/DDBJ whole genome shotgun (WGS) entry which is preliminary data.</text>
</comment>
<keyword evidence="1" id="KW-0378">Hydrolase</keyword>
<dbReference type="AlphaFoldDB" id="A0A5D0XHI8"/>
<evidence type="ECO:0000313" key="2">
    <source>
        <dbReference type="Proteomes" id="UP000323410"/>
    </source>
</evidence>
<keyword evidence="2" id="KW-1185">Reference proteome</keyword>
<organism evidence="1 2">
    <name type="scientific">Arthrobacter echini</name>
    <dbReference type="NCBI Taxonomy" id="1529066"/>
    <lineage>
        <taxon>Bacteria</taxon>
        <taxon>Bacillati</taxon>
        <taxon>Actinomycetota</taxon>
        <taxon>Actinomycetes</taxon>
        <taxon>Micrococcales</taxon>
        <taxon>Micrococcaceae</taxon>
        <taxon>Arthrobacter</taxon>
    </lineage>
</organism>
<reference evidence="1 2" key="1">
    <citation type="submission" date="2019-08" db="EMBL/GenBank/DDBJ databases">
        <title>Genone of Arthrobacter echini P9.</title>
        <authorList>
            <person name="Bowman J.P."/>
        </authorList>
    </citation>
    <scope>NUCLEOTIDE SEQUENCE [LARGE SCALE GENOMIC DNA]</scope>
    <source>
        <strain evidence="1 2">P9</strain>
    </source>
</reference>
<dbReference type="InterPro" id="IPR036412">
    <property type="entry name" value="HAD-like_sf"/>
</dbReference>